<reference evidence="4" key="1">
    <citation type="journal article" date="2019" name="Plant J.">
        <title>Chlorella vulgaris genome assembly and annotation reveals the molecular basis for metabolic acclimation to high light conditions.</title>
        <authorList>
            <person name="Cecchin M."/>
            <person name="Marcolungo L."/>
            <person name="Rossato M."/>
            <person name="Girolomoni L."/>
            <person name="Cosentino E."/>
            <person name="Cuine S."/>
            <person name="Li-Beisson Y."/>
            <person name="Delledonne M."/>
            <person name="Ballottari M."/>
        </authorList>
    </citation>
    <scope>NUCLEOTIDE SEQUENCE</scope>
    <source>
        <strain evidence="4">211/11P</strain>
    </source>
</reference>
<dbReference type="PANTHER" id="PTHR31906">
    <property type="entry name" value="PLASTID-LIPID-ASSOCIATED PROTEIN 4, CHLOROPLASTIC-RELATED"/>
    <property type="match status" value="1"/>
</dbReference>
<dbReference type="EMBL" id="SIDB01000001">
    <property type="protein sequence ID" value="KAI3438114.1"/>
    <property type="molecule type" value="Genomic_DNA"/>
</dbReference>
<evidence type="ECO:0000259" key="3">
    <source>
        <dbReference type="Pfam" id="PF04755"/>
    </source>
</evidence>
<dbReference type="InterPro" id="IPR006843">
    <property type="entry name" value="PAP/fibrillin_dom"/>
</dbReference>
<accession>A0A9D4Z1N9</accession>
<organism evidence="4 5">
    <name type="scientific">Chlorella vulgaris</name>
    <name type="common">Green alga</name>
    <dbReference type="NCBI Taxonomy" id="3077"/>
    <lineage>
        <taxon>Eukaryota</taxon>
        <taxon>Viridiplantae</taxon>
        <taxon>Chlorophyta</taxon>
        <taxon>core chlorophytes</taxon>
        <taxon>Trebouxiophyceae</taxon>
        <taxon>Chlorellales</taxon>
        <taxon>Chlorellaceae</taxon>
        <taxon>Chlorella clade</taxon>
        <taxon>Chlorella</taxon>
    </lineage>
</organism>
<proteinExistence type="predicted"/>
<name>A0A9D4Z1N9_CHLVU</name>
<comment type="caution">
    <text evidence="4">The sequence shown here is derived from an EMBL/GenBank/DDBJ whole genome shotgun (WGS) entry which is preliminary data.</text>
</comment>
<keyword evidence="2" id="KW-0934">Plastid</keyword>
<feature type="domain" description="Plastid lipid-associated protein/fibrillin conserved" evidence="3">
    <location>
        <begin position="4"/>
        <end position="169"/>
    </location>
</feature>
<dbReference type="AlphaFoldDB" id="A0A9D4Z1N9"/>
<gene>
    <name evidence="4" type="ORF">D9Q98_000555</name>
</gene>
<sequence>MAEKKEELLEAIAPLKRGLVASEADRERIDKLASQLERLNPTKQPLASPNLNGQWELLYTTSESILGTSKPAFLRPSGPIYQIIDANTLTARNKETAPLFNQVSAELIPVSKSKVKVQFKEFKILGLIPVKAPESAVGDLDITFLDTDDSANGSLLRISRGNKSNLFILRMQNPNVKP</sequence>
<dbReference type="Pfam" id="PF04755">
    <property type="entry name" value="PAP_fibrillin"/>
    <property type="match status" value="1"/>
</dbReference>
<evidence type="ECO:0000313" key="4">
    <source>
        <dbReference type="EMBL" id="KAI3438114.1"/>
    </source>
</evidence>
<comment type="subcellular location">
    <subcellularLocation>
        <location evidence="1">Plastid</location>
    </subcellularLocation>
</comment>
<protein>
    <recommendedName>
        <fullName evidence="3">Plastid lipid-associated protein/fibrillin conserved domain-containing protein</fullName>
    </recommendedName>
</protein>
<dbReference type="Proteomes" id="UP001055712">
    <property type="component" value="Unassembled WGS sequence"/>
</dbReference>
<evidence type="ECO:0000313" key="5">
    <source>
        <dbReference type="Proteomes" id="UP001055712"/>
    </source>
</evidence>
<reference evidence="4" key="2">
    <citation type="submission" date="2020-11" db="EMBL/GenBank/DDBJ databases">
        <authorList>
            <person name="Cecchin M."/>
            <person name="Marcolungo L."/>
            <person name="Rossato M."/>
            <person name="Girolomoni L."/>
            <person name="Cosentino E."/>
            <person name="Cuine S."/>
            <person name="Li-Beisson Y."/>
            <person name="Delledonne M."/>
            <person name="Ballottari M."/>
        </authorList>
    </citation>
    <scope>NUCLEOTIDE SEQUENCE</scope>
    <source>
        <strain evidence="4">211/11P</strain>
        <tissue evidence="4">Whole cell</tissue>
    </source>
</reference>
<dbReference type="InterPro" id="IPR039633">
    <property type="entry name" value="PAP"/>
</dbReference>
<evidence type="ECO:0000256" key="2">
    <source>
        <dbReference type="ARBA" id="ARBA00022640"/>
    </source>
</evidence>
<dbReference type="GO" id="GO:0009536">
    <property type="term" value="C:plastid"/>
    <property type="evidence" value="ECO:0007669"/>
    <property type="project" value="UniProtKB-SubCell"/>
</dbReference>
<evidence type="ECO:0000256" key="1">
    <source>
        <dbReference type="ARBA" id="ARBA00004474"/>
    </source>
</evidence>
<keyword evidence="5" id="KW-1185">Reference proteome</keyword>
<dbReference type="OrthoDB" id="189024at2759"/>